<reference evidence="1 2" key="1">
    <citation type="submission" date="2024-02" db="EMBL/GenBank/DDBJ databases">
        <title>Rhodopirellula caenicola NBRC 110016.</title>
        <authorList>
            <person name="Ichikawa N."/>
            <person name="Katano-Makiyama Y."/>
            <person name="Hidaka K."/>
        </authorList>
    </citation>
    <scope>NUCLEOTIDE SEQUENCE [LARGE SCALE GENOMIC DNA]</scope>
    <source>
        <strain evidence="1 2">NBRC 110016</strain>
    </source>
</reference>
<accession>A0ABP9VWZ4</accession>
<dbReference type="PANTHER" id="PTHR23026">
    <property type="entry name" value="NADPH NITROREDUCTASE"/>
    <property type="match status" value="1"/>
</dbReference>
<dbReference type="Gene3D" id="3.40.109.10">
    <property type="entry name" value="NADH Oxidase"/>
    <property type="match status" value="1"/>
</dbReference>
<dbReference type="InterPro" id="IPR050627">
    <property type="entry name" value="Nitroreductase/BluB"/>
</dbReference>
<protein>
    <submittedName>
        <fullName evidence="1">NAD(P)H nitroreductase acg</fullName>
    </submittedName>
</protein>
<dbReference type="InterPro" id="IPR000415">
    <property type="entry name" value="Nitroreductase-like"/>
</dbReference>
<dbReference type="SUPFAM" id="SSF55469">
    <property type="entry name" value="FMN-dependent nitroreductase-like"/>
    <property type="match status" value="2"/>
</dbReference>
<sequence length="331" mass="36993">MTTNTLSPPLLTARLRHAVQQATQAPSSHNTQPWLFRIRNDGVEVIADKRRACPVVDPQDRELYISCGAALYHLRLAMKADGLATLVTILPCRSDPDLVARVLVAGSHIPSLDERTLLDAAAKRRTNRFAFEPREVDPQLQVEWMNDVRSEDAWIHYFQTDQQKHAVADLVSEGDRLQASDRHFRRELAKWGHSNNSSRRDGLPGYTHGAGDLASTFESFLVRTFDWGDGKAAIDRQLAEGSPLLAVIGTRTDTMDAWIACGQALAKMLLRAASWSVDASYLNQAIEVETLRKRLMELTGNQGVPQILLRLGYGKQVRPTPRRPLDDVIVD</sequence>
<dbReference type="Gene3D" id="3.40.109.30">
    <property type="entry name" value="putative nitroreductase (tm1586), domain 2"/>
    <property type="match status" value="1"/>
</dbReference>
<dbReference type="EMBL" id="BAABRO010000015">
    <property type="protein sequence ID" value="GAA5509664.1"/>
    <property type="molecule type" value="Genomic_DNA"/>
</dbReference>
<proteinExistence type="predicted"/>
<evidence type="ECO:0000313" key="1">
    <source>
        <dbReference type="EMBL" id="GAA5509664.1"/>
    </source>
</evidence>
<comment type="caution">
    <text evidence="1">The sequence shown here is derived from an EMBL/GenBank/DDBJ whole genome shotgun (WGS) entry which is preliminary data.</text>
</comment>
<dbReference type="Proteomes" id="UP001416858">
    <property type="component" value="Unassembled WGS sequence"/>
</dbReference>
<dbReference type="RefSeq" id="WP_345686917.1">
    <property type="nucleotide sequence ID" value="NZ_BAABRO010000015.1"/>
</dbReference>
<organism evidence="1 2">
    <name type="scientific">Novipirellula caenicola</name>
    <dbReference type="NCBI Taxonomy" id="1536901"/>
    <lineage>
        <taxon>Bacteria</taxon>
        <taxon>Pseudomonadati</taxon>
        <taxon>Planctomycetota</taxon>
        <taxon>Planctomycetia</taxon>
        <taxon>Pirellulales</taxon>
        <taxon>Pirellulaceae</taxon>
        <taxon>Novipirellula</taxon>
    </lineage>
</organism>
<evidence type="ECO:0000313" key="2">
    <source>
        <dbReference type="Proteomes" id="UP001416858"/>
    </source>
</evidence>
<dbReference type="NCBIfam" id="NF047509">
    <property type="entry name" value="Rv3131_FMN_oxido"/>
    <property type="match status" value="1"/>
</dbReference>
<keyword evidence="2" id="KW-1185">Reference proteome</keyword>
<name>A0ABP9VWZ4_9BACT</name>
<dbReference type="PANTHER" id="PTHR23026:SF123">
    <property type="entry name" value="NAD(P)H NITROREDUCTASE RV3131-RELATED"/>
    <property type="match status" value="1"/>
</dbReference>
<gene>
    <name evidence="1" type="primary">acg</name>
    <name evidence="1" type="ORF">Rcae01_05164</name>
</gene>